<feature type="region of interest" description="Disordered" evidence="2">
    <location>
        <begin position="264"/>
        <end position="292"/>
    </location>
</feature>
<comment type="caution">
    <text evidence="3">The sequence shown here is derived from an EMBL/GenBank/DDBJ whole genome shotgun (WGS) entry which is preliminary data.</text>
</comment>
<feature type="compositionally biased region" description="Polar residues" evidence="2">
    <location>
        <begin position="16"/>
        <end position="26"/>
    </location>
</feature>
<evidence type="ECO:0000313" key="3">
    <source>
        <dbReference type="EMBL" id="KAF9586148.1"/>
    </source>
</evidence>
<feature type="region of interest" description="Disordered" evidence="2">
    <location>
        <begin position="1"/>
        <end position="46"/>
    </location>
</feature>
<dbReference type="GO" id="GO:0046579">
    <property type="term" value="P:positive regulation of Ras protein signal transduction"/>
    <property type="evidence" value="ECO:0007669"/>
    <property type="project" value="TreeGrafter"/>
</dbReference>
<dbReference type="Proteomes" id="UP000780801">
    <property type="component" value="Unassembled WGS sequence"/>
</dbReference>
<feature type="region of interest" description="Disordered" evidence="2">
    <location>
        <begin position="152"/>
        <end position="203"/>
    </location>
</feature>
<dbReference type="Pfam" id="PF10494">
    <property type="entry name" value="Stk19"/>
    <property type="match status" value="1"/>
</dbReference>
<evidence type="ECO:0000313" key="4">
    <source>
        <dbReference type="Proteomes" id="UP000780801"/>
    </source>
</evidence>
<evidence type="ECO:0000256" key="1">
    <source>
        <dbReference type="ARBA" id="ARBA00093458"/>
    </source>
</evidence>
<dbReference type="InterPro" id="IPR018865">
    <property type="entry name" value="STK19-like"/>
</dbReference>
<feature type="compositionally biased region" description="Gly residues" evidence="2">
    <location>
        <begin position="270"/>
        <end position="292"/>
    </location>
</feature>
<protein>
    <submittedName>
        <fullName evidence="3">Uncharacterized protein</fullName>
    </submittedName>
</protein>
<sequence>MATQTTRASANKRSRSQSNIDSAASDHSTRSNHELNPTAPDQDSDYDINHVDLAAHGYARETLTAIYHLLKLTRPHHVRQQKVFTKVCMVHQLYSLVQDHTSIDRTLAQLVQNGVVRKFYLGGTGSDEFAIMTTKDYVDQILKAKEKYLKDQQERTTAPVGKRSTLSTKRVATRKLAGTRTPRSEEGIDETAEKEESKDESIEESTIFDRFKDLVMSGDHVEISIQQSTLRAVIHATDQDITTLIRYSLLNRALSAPANPHLVNLEHPGRSGGGLGSGSLGTGTSSGSGGGHAALSQLIHATNLEQSRSTKPETVRIASTSLSVASATSNAASTTIAVNAAAAKHQATFGGEDVAYRFSIPNGGLFVTHFLKGRLEILRMIKRQQFGDMLTSVSC</sequence>
<organism evidence="3 4">
    <name type="scientific">Lunasporangiospora selenospora</name>
    <dbReference type="NCBI Taxonomy" id="979761"/>
    <lineage>
        <taxon>Eukaryota</taxon>
        <taxon>Fungi</taxon>
        <taxon>Fungi incertae sedis</taxon>
        <taxon>Mucoromycota</taxon>
        <taxon>Mortierellomycotina</taxon>
        <taxon>Mortierellomycetes</taxon>
        <taxon>Mortierellales</taxon>
        <taxon>Mortierellaceae</taxon>
        <taxon>Lunasporangiospora</taxon>
    </lineage>
</organism>
<proteinExistence type="inferred from homology"/>
<accession>A0A9P6KIH6</accession>
<dbReference type="PANTHER" id="PTHR15243">
    <property type="entry name" value="SERINE/THREONINE-PROTEIN KINASE 19"/>
    <property type="match status" value="1"/>
</dbReference>
<dbReference type="PANTHER" id="PTHR15243:SF0">
    <property type="entry name" value="SERINE_THREONINE-PROTEIN KINASE 19"/>
    <property type="match status" value="1"/>
</dbReference>
<evidence type="ECO:0000256" key="2">
    <source>
        <dbReference type="SAM" id="MobiDB-lite"/>
    </source>
</evidence>
<reference evidence="3" key="1">
    <citation type="journal article" date="2020" name="Fungal Divers.">
        <title>Resolving the Mortierellaceae phylogeny through synthesis of multi-gene phylogenetics and phylogenomics.</title>
        <authorList>
            <person name="Vandepol N."/>
            <person name="Liber J."/>
            <person name="Desiro A."/>
            <person name="Na H."/>
            <person name="Kennedy M."/>
            <person name="Barry K."/>
            <person name="Grigoriev I.V."/>
            <person name="Miller A.N."/>
            <person name="O'Donnell K."/>
            <person name="Stajich J.E."/>
            <person name="Bonito G."/>
        </authorList>
    </citation>
    <scope>NUCLEOTIDE SEQUENCE</scope>
    <source>
        <strain evidence="3">KOD1015</strain>
    </source>
</reference>
<comment type="similarity">
    <text evidence="1">Belongs to the STK19 family.</text>
</comment>
<gene>
    <name evidence="3" type="ORF">BGW38_009233</name>
</gene>
<keyword evidence="4" id="KW-1185">Reference proteome</keyword>
<dbReference type="AlphaFoldDB" id="A0A9P6KIH6"/>
<name>A0A9P6KIH6_9FUNG</name>
<dbReference type="EMBL" id="JAABOA010000067">
    <property type="protein sequence ID" value="KAF9586148.1"/>
    <property type="molecule type" value="Genomic_DNA"/>
</dbReference>
<dbReference type="OrthoDB" id="10261701at2759"/>